<dbReference type="EMBL" id="JAFDVH010000005">
    <property type="protein sequence ID" value="KAG7477768.1"/>
    <property type="molecule type" value="Genomic_DNA"/>
</dbReference>
<sequence>MAPKNIEHQTIQIINCLFEKYSSESVRYRCMVEPDGVTDEDSFDPVLIADKLRELADNYDDTVIQPLIKNVQQAAADQVVAAFSRSVDSLCQSWVVERAEVAPEKQILKASIMLGLYVKKHCPDLTGIVQGAMGDFLNTRLASWVAQQGGWDEVASR</sequence>
<dbReference type="Gene3D" id="1.10.437.10">
    <property type="entry name" value="Blc2-like"/>
    <property type="match status" value="1"/>
</dbReference>
<organism evidence="2 3">
    <name type="scientific">Megalops atlanticus</name>
    <name type="common">Tarpon</name>
    <name type="synonym">Clupea gigantea</name>
    <dbReference type="NCBI Taxonomy" id="7932"/>
    <lineage>
        <taxon>Eukaryota</taxon>
        <taxon>Metazoa</taxon>
        <taxon>Chordata</taxon>
        <taxon>Craniata</taxon>
        <taxon>Vertebrata</taxon>
        <taxon>Euteleostomi</taxon>
        <taxon>Actinopterygii</taxon>
        <taxon>Neopterygii</taxon>
        <taxon>Teleostei</taxon>
        <taxon>Elopiformes</taxon>
        <taxon>Megalopidae</taxon>
        <taxon>Megalops</taxon>
    </lineage>
</organism>
<dbReference type="OrthoDB" id="9950208at2759"/>
<evidence type="ECO:0000256" key="1">
    <source>
        <dbReference type="ARBA" id="ARBA00022703"/>
    </source>
</evidence>
<dbReference type="GO" id="GO:0006915">
    <property type="term" value="P:apoptotic process"/>
    <property type="evidence" value="ECO:0007669"/>
    <property type="project" value="UniProtKB-KW"/>
</dbReference>
<dbReference type="GO" id="GO:0042981">
    <property type="term" value="P:regulation of apoptotic process"/>
    <property type="evidence" value="ECO:0007669"/>
    <property type="project" value="InterPro"/>
</dbReference>
<proteinExistence type="predicted"/>
<evidence type="ECO:0000313" key="3">
    <source>
        <dbReference type="Proteomes" id="UP001046870"/>
    </source>
</evidence>
<dbReference type="PANTHER" id="PTHR36466">
    <property type="entry name" value="BCL-2-LIKE PROTEIN 15"/>
    <property type="match status" value="1"/>
</dbReference>
<dbReference type="Proteomes" id="UP001046870">
    <property type="component" value="Chromosome 5"/>
</dbReference>
<name>A0A9D3Q7C5_MEGAT</name>
<dbReference type="PROSITE" id="PS50062">
    <property type="entry name" value="BCL2_FAMILY"/>
    <property type="match status" value="1"/>
</dbReference>
<evidence type="ECO:0000313" key="2">
    <source>
        <dbReference type="EMBL" id="KAG7477768.1"/>
    </source>
</evidence>
<accession>A0A9D3Q7C5</accession>
<dbReference type="AlphaFoldDB" id="A0A9D3Q7C5"/>
<dbReference type="PANTHER" id="PTHR36466:SF1">
    <property type="entry name" value="BCL-2-LIKE PROTEIN 15"/>
    <property type="match status" value="1"/>
</dbReference>
<gene>
    <name evidence="2" type="ORF">MATL_G00073130</name>
</gene>
<dbReference type="InterPro" id="IPR036834">
    <property type="entry name" value="Bcl-2-like_sf"/>
</dbReference>
<keyword evidence="3" id="KW-1185">Reference proteome</keyword>
<keyword evidence="1" id="KW-0053">Apoptosis</keyword>
<protein>
    <recommendedName>
        <fullName evidence="4">Bcl-2-like protein 15</fullName>
    </recommendedName>
</protein>
<dbReference type="InterPro" id="IPR033543">
    <property type="entry name" value="BCL2L15"/>
</dbReference>
<evidence type="ECO:0008006" key="4">
    <source>
        <dbReference type="Google" id="ProtNLM"/>
    </source>
</evidence>
<dbReference type="InterPro" id="IPR002475">
    <property type="entry name" value="Bcl2-like"/>
</dbReference>
<reference evidence="2" key="1">
    <citation type="submission" date="2021-01" db="EMBL/GenBank/DDBJ databases">
        <authorList>
            <person name="Zahm M."/>
            <person name="Roques C."/>
            <person name="Cabau C."/>
            <person name="Klopp C."/>
            <person name="Donnadieu C."/>
            <person name="Jouanno E."/>
            <person name="Lampietro C."/>
            <person name="Louis A."/>
            <person name="Herpin A."/>
            <person name="Echchiki A."/>
            <person name="Berthelot C."/>
            <person name="Parey E."/>
            <person name="Roest-Crollius H."/>
            <person name="Braasch I."/>
            <person name="Postlethwait J."/>
            <person name="Bobe J."/>
            <person name="Montfort J."/>
            <person name="Bouchez O."/>
            <person name="Begum T."/>
            <person name="Mejri S."/>
            <person name="Adams A."/>
            <person name="Chen W.-J."/>
            <person name="Guiguen Y."/>
        </authorList>
    </citation>
    <scope>NUCLEOTIDE SEQUENCE</scope>
    <source>
        <strain evidence="2">YG-15Mar2019-1</strain>
        <tissue evidence="2">Brain</tissue>
    </source>
</reference>
<comment type="caution">
    <text evidence="2">The sequence shown here is derived from an EMBL/GenBank/DDBJ whole genome shotgun (WGS) entry which is preliminary data.</text>
</comment>
<dbReference type="SUPFAM" id="SSF56854">
    <property type="entry name" value="Bcl-2 inhibitors of programmed cell death"/>
    <property type="match status" value="1"/>
</dbReference>